<organism evidence="2 3">
    <name type="scientific">Gordonia otitidis (strain DSM 44809 / CCUG 52243 / JCM 12355 / NBRC 100426 / IFM 10032)</name>
    <dbReference type="NCBI Taxonomy" id="1108044"/>
    <lineage>
        <taxon>Bacteria</taxon>
        <taxon>Bacillati</taxon>
        <taxon>Actinomycetota</taxon>
        <taxon>Actinomycetes</taxon>
        <taxon>Mycobacteriales</taxon>
        <taxon>Gordoniaceae</taxon>
        <taxon>Gordonia</taxon>
    </lineage>
</organism>
<comment type="caution">
    <text evidence="2">The sequence shown here is derived from an EMBL/GenBank/DDBJ whole genome shotgun (WGS) entry which is preliminary data.</text>
</comment>
<feature type="transmembrane region" description="Helical" evidence="1">
    <location>
        <begin position="39"/>
        <end position="58"/>
    </location>
</feature>
<keyword evidence="3" id="KW-1185">Reference proteome</keyword>
<proteinExistence type="predicted"/>
<evidence type="ECO:0000256" key="1">
    <source>
        <dbReference type="SAM" id="Phobius"/>
    </source>
</evidence>
<keyword evidence="1" id="KW-0812">Transmembrane</keyword>
<sequence>MGARDVPGRVGDAGSAIADRARDGWDAVKYSSWRVRGGLVAAAIAVVVVVAVAVVVLLPDSDDETSTRVLRPVLVTNTDLPAPRWTGWTQKAIDAQPAPATKAAGVTAQPAECVPGGESQRAVQLLGVQGEPWAGTEFVSLSLQARATVMLAKNSLDVVRAVDEWIAQCSHATVTEGDNKASVDLKGLAVNAKSYRLAAARVVAQSVTPDVTNADVSSTAITAVGRAGDYVLSVALTIPGAVTKDAVSTLDTLWRAQAAKLVGYLQAGKLQ</sequence>
<reference evidence="2" key="1">
    <citation type="submission" date="2012-02" db="EMBL/GenBank/DDBJ databases">
        <title>Whole genome shotgun sequence of Gordonia otitidis NBRC 100426.</title>
        <authorList>
            <person name="Yoshida I."/>
            <person name="Hosoyama A."/>
            <person name="Tsuchikane K."/>
            <person name="Katsumata H."/>
            <person name="Yamazaki S."/>
            <person name="Fujita N."/>
        </authorList>
    </citation>
    <scope>NUCLEOTIDE SEQUENCE [LARGE SCALE GENOMIC DNA]</scope>
    <source>
        <strain evidence="2">NBRC 100426</strain>
    </source>
</reference>
<evidence type="ECO:0000313" key="3">
    <source>
        <dbReference type="Proteomes" id="UP000005038"/>
    </source>
</evidence>
<keyword evidence="1" id="KW-1133">Transmembrane helix</keyword>
<name>H5TS27_GORO1</name>
<keyword evidence="1" id="KW-0472">Membrane</keyword>
<evidence type="ECO:0008006" key="4">
    <source>
        <dbReference type="Google" id="ProtNLM"/>
    </source>
</evidence>
<gene>
    <name evidence="2" type="ORF">GOOTI_206_00180</name>
</gene>
<dbReference type="OrthoDB" id="9892617at2"/>
<evidence type="ECO:0000313" key="2">
    <source>
        <dbReference type="EMBL" id="GAB36285.1"/>
    </source>
</evidence>
<accession>H5TS27</accession>
<dbReference type="RefSeq" id="WP_007240467.1">
    <property type="nucleotide sequence ID" value="NZ_BAFB01000206.1"/>
</dbReference>
<protein>
    <recommendedName>
        <fullName evidence="4">PknH-like extracellular domain-containing protein</fullName>
    </recommendedName>
</protein>
<dbReference type="Proteomes" id="UP000005038">
    <property type="component" value="Unassembled WGS sequence"/>
</dbReference>
<dbReference type="AlphaFoldDB" id="H5TS27"/>
<dbReference type="EMBL" id="BAFB01000206">
    <property type="protein sequence ID" value="GAB36285.1"/>
    <property type="molecule type" value="Genomic_DNA"/>
</dbReference>